<dbReference type="OrthoDB" id="2972889at2"/>
<dbReference type="InterPro" id="IPR019618">
    <property type="entry name" value="Spore_germination_GerPA"/>
</dbReference>
<evidence type="ECO:0000313" key="2">
    <source>
        <dbReference type="EMBL" id="SFJ80380.1"/>
    </source>
</evidence>
<dbReference type="Proteomes" id="UP000183557">
    <property type="component" value="Unassembled WGS sequence"/>
</dbReference>
<dbReference type="RefSeq" id="WP_075036211.1">
    <property type="nucleotide sequence ID" value="NZ_FOSB01000004.1"/>
</dbReference>
<accession>A0A1I3UBK6</accession>
<sequence length="65" mass="6755">MPCIIIGRIRINSMSGGIVNFGDSLYIAPSNITISGADGEIDDDSFISPEVDTGVGQAVTDPNIN</sequence>
<evidence type="ECO:0000256" key="1">
    <source>
        <dbReference type="SAM" id="MobiDB-lite"/>
    </source>
</evidence>
<keyword evidence="3" id="KW-1185">Reference proteome</keyword>
<organism evidence="2 3">
    <name type="scientific">Halobacillus dabanensis</name>
    <dbReference type="NCBI Taxonomy" id="240302"/>
    <lineage>
        <taxon>Bacteria</taxon>
        <taxon>Bacillati</taxon>
        <taxon>Bacillota</taxon>
        <taxon>Bacilli</taxon>
        <taxon>Bacillales</taxon>
        <taxon>Bacillaceae</taxon>
        <taxon>Halobacillus</taxon>
    </lineage>
</organism>
<proteinExistence type="predicted"/>
<dbReference type="Pfam" id="PF10676">
    <property type="entry name" value="gerPA"/>
    <property type="match status" value="1"/>
</dbReference>
<name>A0A1I3UBK6_HALDA</name>
<dbReference type="EMBL" id="FOSB01000004">
    <property type="protein sequence ID" value="SFJ80380.1"/>
    <property type="molecule type" value="Genomic_DNA"/>
</dbReference>
<dbReference type="AlphaFoldDB" id="A0A1I3UBK6"/>
<protein>
    <submittedName>
        <fullName evidence="2">Spore germination protein gerPA/gerPF</fullName>
    </submittedName>
</protein>
<feature type="region of interest" description="Disordered" evidence="1">
    <location>
        <begin position="43"/>
        <end position="65"/>
    </location>
</feature>
<gene>
    <name evidence="2" type="ORF">SAMN04487936_104253</name>
</gene>
<evidence type="ECO:0000313" key="3">
    <source>
        <dbReference type="Proteomes" id="UP000183557"/>
    </source>
</evidence>
<reference evidence="3" key="1">
    <citation type="submission" date="2016-10" db="EMBL/GenBank/DDBJ databases">
        <authorList>
            <person name="Varghese N."/>
            <person name="Submissions S."/>
        </authorList>
    </citation>
    <scope>NUCLEOTIDE SEQUENCE [LARGE SCALE GENOMIC DNA]</scope>
    <source>
        <strain evidence="3">CGMCC 1.3704</strain>
    </source>
</reference>